<evidence type="ECO:0000313" key="2">
    <source>
        <dbReference type="Proteomes" id="UP000481288"/>
    </source>
</evidence>
<dbReference type="GO" id="GO:0032259">
    <property type="term" value="P:methylation"/>
    <property type="evidence" value="ECO:0007669"/>
    <property type="project" value="UniProtKB-KW"/>
</dbReference>
<dbReference type="OrthoDB" id="2013972at2759"/>
<evidence type="ECO:0000313" key="1">
    <source>
        <dbReference type="EMBL" id="TVY50812.1"/>
    </source>
</evidence>
<proteinExistence type="predicted"/>
<dbReference type="GO" id="GO:0008168">
    <property type="term" value="F:methyltransferase activity"/>
    <property type="evidence" value="ECO:0007669"/>
    <property type="project" value="UniProtKB-KW"/>
</dbReference>
<sequence length="377" mass="41618">MSTSQNPMWNDPEVVANYRPVERVTRPAGELLIKQTGILSEKAAQLVVLDNACGTGVISRTLYEKLDAAQKATLELTCGDITSAFVECMENVIATEHWTGAKAEVIDAQATGLPSNHYTHVITNFECVRILRPSGVFAGTFWEHLGWIDVMEKATATIPGAPEYPKRAAIMSLMSDGTWDSRSWVATTLEKQGLVDVKIDVQPMLLKWVNLKEFMDSTFPKAMAIFPLKLWAKDEQEKYGPSLLPALETFLSNNANFNRRSNAVYKELTSDSSVDAAKHTIAHLLPPYTAGTVIHNNGCATVMPSQYLNFPDKHVSYSFSNFFIAHLEENHDPAAKQVSRTLELGGTAIVSTWAAMAHGEPIKRAHLETRGPDVVFP</sequence>
<dbReference type="AlphaFoldDB" id="A0A7D8YLJ1"/>
<dbReference type="Gene3D" id="3.40.50.150">
    <property type="entry name" value="Vaccinia Virus protein VP39"/>
    <property type="match status" value="1"/>
</dbReference>
<protein>
    <submittedName>
        <fullName evidence="1">Methyltransferase tpcH</fullName>
    </submittedName>
</protein>
<keyword evidence="1" id="KW-0808">Transferase</keyword>
<comment type="caution">
    <text evidence="1">The sequence shown here is derived from an EMBL/GenBank/DDBJ whole genome shotgun (WGS) entry which is preliminary data.</text>
</comment>
<accession>A0A7D8YLJ1</accession>
<gene>
    <name evidence="1" type="primary">tpcH_0</name>
    <name evidence="1" type="ORF">LCER1_G008639</name>
</gene>
<reference evidence="1 2" key="1">
    <citation type="submission" date="2018-05" db="EMBL/GenBank/DDBJ databases">
        <title>Whole genome sequencing for identification of molecular markers to develop diagnostic detection tools for the regulated plant pathogen Lachnellula willkommii.</title>
        <authorList>
            <person name="Giroux E."/>
            <person name="Bilodeau G."/>
        </authorList>
    </citation>
    <scope>NUCLEOTIDE SEQUENCE [LARGE SCALE GENOMIC DNA]</scope>
    <source>
        <strain evidence="1 2">CBS 625.97</strain>
    </source>
</reference>
<name>A0A7D8YLJ1_9HELO</name>
<dbReference type="Proteomes" id="UP000481288">
    <property type="component" value="Unassembled WGS sequence"/>
</dbReference>
<dbReference type="SUPFAM" id="SSF53335">
    <property type="entry name" value="S-adenosyl-L-methionine-dependent methyltransferases"/>
    <property type="match status" value="1"/>
</dbReference>
<keyword evidence="2" id="KW-1185">Reference proteome</keyword>
<dbReference type="InterPro" id="IPR029063">
    <property type="entry name" value="SAM-dependent_MTases_sf"/>
</dbReference>
<keyword evidence="1" id="KW-0489">Methyltransferase</keyword>
<organism evidence="1 2">
    <name type="scientific">Lachnellula cervina</name>
    <dbReference type="NCBI Taxonomy" id="1316786"/>
    <lineage>
        <taxon>Eukaryota</taxon>
        <taxon>Fungi</taxon>
        <taxon>Dikarya</taxon>
        <taxon>Ascomycota</taxon>
        <taxon>Pezizomycotina</taxon>
        <taxon>Leotiomycetes</taxon>
        <taxon>Helotiales</taxon>
        <taxon>Lachnaceae</taxon>
        <taxon>Lachnellula</taxon>
    </lineage>
</organism>
<dbReference type="EMBL" id="QGMG01000997">
    <property type="protein sequence ID" value="TVY50812.1"/>
    <property type="molecule type" value="Genomic_DNA"/>
</dbReference>